<gene>
    <name evidence="1" type="ORF">A2Y99_00370</name>
</gene>
<evidence type="ECO:0000313" key="2">
    <source>
        <dbReference type="Proteomes" id="UP000178230"/>
    </source>
</evidence>
<name>A0A1F5YH32_9BACT</name>
<sequence>MSSVSIINSYIPIIRWRSAEMKAVEKLFSQDRSNVTPLIEFVMPAPSFDKEDKIIKTPKEKIKQALLNVPEDLLNSCGQNTVFIDVHLLDSDIRATSLKQILSTSSLGLFTIPVTYIIPVTSLSTSADIDTREVALNYAKESGHGICIRIDKSHLEEKGLFSYLDDFVKSNKLDIKNTDLLIDLRVITKDIKITELAKQLEGFQNLGEWRSFIVSGGVFPKDLTKSIAGNVYQLERLDWKLWNDLRKIQLPRMPIFSDYTIQCPNYEPINIPGSVSVRYTDNEKWWIFRGTKPGLINKKTQKKGPGREQYIGHAKTLEKRSFYKGVNYSFGDAEITRIASPGNNKTGNPTTWLTIGINHHITLTAHQIANLVGRTEVYSTHAS</sequence>
<evidence type="ECO:0008006" key="3">
    <source>
        <dbReference type="Google" id="ProtNLM"/>
    </source>
</evidence>
<dbReference type="Proteomes" id="UP000178230">
    <property type="component" value="Unassembled WGS sequence"/>
</dbReference>
<organism evidence="1 2">
    <name type="scientific">Candidatus Gottesmanbacteria bacterium RBG_13_37_7</name>
    <dbReference type="NCBI Taxonomy" id="1798369"/>
    <lineage>
        <taxon>Bacteria</taxon>
        <taxon>Candidatus Gottesmaniibacteriota</taxon>
    </lineage>
</organism>
<dbReference type="EMBL" id="MFIY01000052">
    <property type="protein sequence ID" value="OGF99464.1"/>
    <property type="molecule type" value="Genomic_DNA"/>
</dbReference>
<protein>
    <recommendedName>
        <fullName evidence="3">Beta protein</fullName>
    </recommendedName>
</protein>
<dbReference type="Pfam" id="PF14350">
    <property type="entry name" value="Beta_protein"/>
    <property type="match status" value="1"/>
</dbReference>
<dbReference type="AlphaFoldDB" id="A0A1F5YH32"/>
<proteinExistence type="predicted"/>
<evidence type="ECO:0000313" key="1">
    <source>
        <dbReference type="EMBL" id="OGF99464.1"/>
    </source>
</evidence>
<reference evidence="1 2" key="1">
    <citation type="journal article" date="2016" name="Nat. Commun.">
        <title>Thousands of microbial genomes shed light on interconnected biogeochemical processes in an aquifer system.</title>
        <authorList>
            <person name="Anantharaman K."/>
            <person name="Brown C.T."/>
            <person name="Hug L.A."/>
            <person name="Sharon I."/>
            <person name="Castelle C.J."/>
            <person name="Probst A.J."/>
            <person name="Thomas B.C."/>
            <person name="Singh A."/>
            <person name="Wilkins M.J."/>
            <person name="Karaoz U."/>
            <person name="Brodie E.L."/>
            <person name="Williams K.H."/>
            <person name="Hubbard S.S."/>
            <person name="Banfield J.F."/>
        </authorList>
    </citation>
    <scope>NUCLEOTIDE SEQUENCE [LARGE SCALE GENOMIC DNA]</scope>
</reference>
<dbReference type="InterPro" id="IPR025683">
    <property type="entry name" value="Protein_beta"/>
</dbReference>
<comment type="caution">
    <text evidence="1">The sequence shown here is derived from an EMBL/GenBank/DDBJ whole genome shotgun (WGS) entry which is preliminary data.</text>
</comment>
<accession>A0A1F5YH32</accession>